<dbReference type="OrthoDB" id="7361229at2"/>
<gene>
    <name evidence="1" type="ORF">EDD52_11574</name>
</gene>
<organism evidence="1 2">
    <name type="scientific">Primorskyibacter sedentarius</name>
    <dbReference type="NCBI Taxonomy" id="745311"/>
    <lineage>
        <taxon>Bacteria</taxon>
        <taxon>Pseudomonadati</taxon>
        <taxon>Pseudomonadota</taxon>
        <taxon>Alphaproteobacteria</taxon>
        <taxon>Rhodobacterales</taxon>
        <taxon>Roseobacteraceae</taxon>
        <taxon>Primorskyibacter</taxon>
    </lineage>
</organism>
<dbReference type="RefSeq" id="WP_132247358.1">
    <property type="nucleotide sequence ID" value="NZ_CBDUOC010000002.1"/>
</dbReference>
<accession>A0A4R3J4Q5</accession>
<protein>
    <submittedName>
        <fullName evidence="1">Uncharacterized protein DUF3553</fullName>
    </submittedName>
</protein>
<dbReference type="InterPro" id="IPR021938">
    <property type="entry name" value="DUF3553"/>
</dbReference>
<reference evidence="1 2" key="1">
    <citation type="submission" date="2019-03" db="EMBL/GenBank/DDBJ databases">
        <title>Genomic Encyclopedia of Type Strains, Phase IV (KMG-IV): sequencing the most valuable type-strain genomes for metagenomic binning, comparative biology and taxonomic classification.</title>
        <authorList>
            <person name="Goeker M."/>
        </authorList>
    </citation>
    <scope>NUCLEOTIDE SEQUENCE [LARGE SCALE GENOMIC DNA]</scope>
    <source>
        <strain evidence="1 2">DSM 104836</strain>
    </source>
</reference>
<dbReference type="EMBL" id="SLZU01000015">
    <property type="protein sequence ID" value="TCS60255.1"/>
    <property type="molecule type" value="Genomic_DNA"/>
</dbReference>
<proteinExistence type="predicted"/>
<evidence type="ECO:0000313" key="1">
    <source>
        <dbReference type="EMBL" id="TCS60255.1"/>
    </source>
</evidence>
<keyword evidence="2" id="KW-1185">Reference proteome</keyword>
<evidence type="ECO:0000313" key="2">
    <source>
        <dbReference type="Proteomes" id="UP000295696"/>
    </source>
</evidence>
<sequence>MDEMNAMLEPGMIVRHPDCPEWGLGQVQSNIGGRITVNFREAGKKVIEGSHVCLLPVFDVGQ</sequence>
<dbReference type="Pfam" id="PF12073">
    <property type="entry name" value="DUF3553"/>
    <property type="match status" value="1"/>
</dbReference>
<dbReference type="AlphaFoldDB" id="A0A4R3J4Q5"/>
<comment type="caution">
    <text evidence="1">The sequence shown here is derived from an EMBL/GenBank/DDBJ whole genome shotgun (WGS) entry which is preliminary data.</text>
</comment>
<name>A0A4R3J4Q5_9RHOB</name>
<dbReference type="Proteomes" id="UP000295696">
    <property type="component" value="Unassembled WGS sequence"/>
</dbReference>